<evidence type="ECO:0000256" key="1">
    <source>
        <dbReference type="SAM" id="Phobius"/>
    </source>
</evidence>
<feature type="transmembrane region" description="Helical" evidence="1">
    <location>
        <begin position="36"/>
        <end position="54"/>
    </location>
</feature>
<dbReference type="AlphaFoldDB" id="A0A9D2JW37"/>
<comment type="caution">
    <text evidence="2">The sequence shown here is derived from an EMBL/GenBank/DDBJ whole genome shotgun (WGS) entry which is preliminary data.</text>
</comment>
<accession>A0A9D2JW37</accession>
<feature type="transmembrane region" description="Helical" evidence="1">
    <location>
        <begin position="6"/>
        <end position="24"/>
    </location>
</feature>
<dbReference type="EMBL" id="DXBE01000057">
    <property type="protein sequence ID" value="HIZ69770.1"/>
    <property type="molecule type" value="Genomic_DNA"/>
</dbReference>
<evidence type="ECO:0000313" key="2">
    <source>
        <dbReference type="EMBL" id="HIZ69770.1"/>
    </source>
</evidence>
<keyword evidence="1" id="KW-0472">Membrane</keyword>
<name>A0A9D2JW37_9BACT</name>
<dbReference type="PROSITE" id="PS51257">
    <property type="entry name" value="PROKAR_LIPOPROTEIN"/>
    <property type="match status" value="1"/>
</dbReference>
<sequence>MKTPISVVLFFNCALLLSCIWQLIRLYRNRGKRNRSFYVYGITALIGLFLGVESFFHQEHHSYCAIILGLLLFIDTHKEQKEKPVSKWSSAYASVISGYGFGIVCIIYGLIRIYDIFTGCYQ</sequence>
<reference evidence="2" key="2">
    <citation type="submission" date="2021-04" db="EMBL/GenBank/DDBJ databases">
        <authorList>
            <person name="Gilroy R."/>
        </authorList>
    </citation>
    <scope>NUCLEOTIDE SEQUENCE</scope>
    <source>
        <strain evidence="2">ChiHecec3B27-8219</strain>
    </source>
</reference>
<protein>
    <submittedName>
        <fullName evidence="2">Uncharacterized protein</fullName>
    </submittedName>
</protein>
<keyword evidence="1" id="KW-1133">Transmembrane helix</keyword>
<proteinExistence type="predicted"/>
<keyword evidence="1" id="KW-0812">Transmembrane</keyword>
<dbReference type="Proteomes" id="UP000824055">
    <property type="component" value="Unassembled WGS sequence"/>
</dbReference>
<gene>
    <name evidence="2" type="ORF">H9966_07825</name>
</gene>
<organism evidence="2 3">
    <name type="scientific">Candidatus Prevotella avicola</name>
    <dbReference type="NCBI Taxonomy" id="2838738"/>
    <lineage>
        <taxon>Bacteria</taxon>
        <taxon>Pseudomonadati</taxon>
        <taxon>Bacteroidota</taxon>
        <taxon>Bacteroidia</taxon>
        <taxon>Bacteroidales</taxon>
        <taxon>Prevotellaceae</taxon>
        <taxon>Prevotella</taxon>
    </lineage>
</organism>
<reference evidence="2" key="1">
    <citation type="journal article" date="2021" name="PeerJ">
        <title>Extensive microbial diversity within the chicken gut microbiome revealed by metagenomics and culture.</title>
        <authorList>
            <person name="Gilroy R."/>
            <person name="Ravi A."/>
            <person name="Getino M."/>
            <person name="Pursley I."/>
            <person name="Horton D.L."/>
            <person name="Alikhan N.F."/>
            <person name="Baker D."/>
            <person name="Gharbi K."/>
            <person name="Hall N."/>
            <person name="Watson M."/>
            <person name="Adriaenssens E.M."/>
            <person name="Foster-Nyarko E."/>
            <person name="Jarju S."/>
            <person name="Secka A."/>
            <person name="Antonio M."/>
            <person name="Oren A."/>
            <person name="Chaudhuri R.R."/>
            <person name="La Ragione R."/>
            <person name="Hildebrand F."/>
            <person name="Pallen M.J."/>
        </authorList>
    </citation>
    <scope>NUCLEOTIDE SEQUENCE</scope>
    <source>
        <strain evidence="2">ChiHecec3B27-8219</strain>
    </source>
</reference>
<feature type="transmembrane region" description="Helical" evidence="1">
    <location>
        <begin position="89"/>
        <end position="111"/>
    </location>
</feature>
<evidence type="ECO:0000313" key="3">
    <source>
        <dbReference type="Proteomes" id="UP000824055"/>
    </source>
</evidence>